<reference evidence="1 2" key="1">
    <citation type="submission" date="2019-03" db="EMBL/GenBank/DDBJ databases">
        <title>First draft genome of Liparis tanakae, snailfish: a comprehensive survey of snailfish specific genes.</title>
        <authorList>
            <person name="Kim W."/>
            <person name="Song I."/>
            <person name="Jeong J.-H."/>
            <person name="Kim D."/>
            <person name="Kim S."/>
            <person name="Ryu S."/>
            <person name="Song J.Y."/>
            <person name="Lee S.K."/>
        </authorList>
    </citation>
    <scope>NUCLEOTIDE SEQUENCE [LARGE SCALE GENOMIC DNA]</scope>
    <source>
        <tissue evidence="1">Muscle</tissue>
    </source>
</reference>
<proteinExistence type="predicted"/>
<evidence type="ECO:0000313" key="2">
    <source>
        <dbReference type="Proteomes" id="UP000314294"/>
    </source>
</evidence>
<name>A0A4Z2HCU1_9TELE</name>
<organism evidence="1 2">
    <name type="scientific">Liparis tanakae</name>
    <name type="common">Tanaka's snailfish</name>
    <dbReference type="NCBI Taxonomy" id="230148"/>
    <lineage>
        <taxon>Eukaryota</taxon>
        <taxon>Metazoa</taxon>
        <taxon>Chordata</taxon>
        <taxon>Craniata</taxon>
        <taxon>Vertebrata</taxon>
        <taxon>Euteleostomi</taxon>
        <taxon>Actinopterygii</taxon>
        <taxon>Neopterygii</taxon>
        <taxon>Teleostei</taxon>
        <taxon>Neoteleostei</taxon>
        <taxon>Acanthomorphata</taxon>
        <taxon>Eupercaria</taxon>
        <taxon>Perciformes</taxon>
        <taxon>Cottioidei</taxon>
        <taxon>Cottales</taxon>
        <taxon>Liparidae</taxon>
        <taxon>Liparis</taxon>
    </lineage>
</organism>
<keyword evidence="2" id="KW-1185">Reference proteome</keyword>
<accession>A0A4Z2HCU1</accession>
<dbReference type="Proteomes" id="UP000314294">
    <property type="component" value="Unassembled WGS sequence"/>
</dbReference>
<dbReference type="AlphaFoldDB" id="A0A4Z2HCU1"/>
<protein>
    <submittedName>
        <fullName evidence="1">Uncharacterized protein</fullName>
    </submittedName>
</protein>
<gene>
    <name evidence="1" type="ORF">EYF80_026228</name>
</gene>
<evidence type="ECO:0000313" key="1">
    <source>
        <dbReference type="EMBL" id="TNN63576.1"/>
    </source>
</evidence>
<sequence>MCSEGTNGSARGDIDSLPVDSQSKYFTAARDVGQSGRRTMAEMIPPPVYTDKNKEMKIEADWGLFLREQKLKSFLPQMV</sequence>
<dbReference type="EMBL" id="SRLO01000270">
    <property type="protein sequence ID" value="TNN63576.1"/>
    <property type="molecule type" value="Genomic_DNA"/>
</dbReference>
<comment type="caution">
    <text evidence="1">The sequence shown here is derived from an EMBL/GenBank/DDBJ whole genome shotgun (WGS) entry which is preliminary data.</text>
</comment>